<reference evidence="1 2" key="1">
    <citation type="submission" date="2020-09" db="EMBL/GenBank/DDBJ databases">
        <title>Echinicola sp. CAU 1574 isolated from sand of Sido Beach.</title>
        <authorList>
            <person name="Kim W."/>
        </authorList>
    </citation>
    <scope>NUCLEOTIDE SEQUENCE [LARGE SCALE GENOMIC DNA]</scope>
    <source>
        <strain evidence="1 2">CAU 1574</strain>
    </source>
</reference>
<dbReference type="Proteomes" id="UP000647133">
    <property type="component" value="Unassembled WGS sequence"/>
</dbReference>
<protein>
    <submittedName>
        <fullName evidence="1">Uncharacterized protein</fullName>
    </submittedName>
</protein>
<organism evidence="1 2">
    <name type="scientific">Echinicola arenosa</name>
    <dbReference type="NCBI Taxonomy" id="2774144"/>
    <lineage>
        <taxon>Bacteria</taxon>
        <taxon>Pseudomonadati</taxon>
        <taxon>Bacteroidota</taxon>
        <taxon>Cytophagia</taxon>
        <taxon>Cytophagales</taxon>
        <taxon>Cyclobacteriaceae</taxon>
        <taxon>Echinicola</taxon>
    </lineage>
</organism>
<keyword evidence="2" id="KW-1185">Reference proteome</keyword>
<sequence length="162" mass="18767">MRLYLFRRLFDDVGQGTICWKGQQLVKTVEFPYTDKYGQASFIPEGLYPLHRKYIPQLGWNIELEGDGGNAHPIRSFDRGMTVQYGGIHPVLFHMDAIQLKESRIAYQNFKQFIFNQMNQGDSVHLNIITYGTTRRVDDQLSRSMATTDSDQWEPVFSKNPA</sequence>
<proteinExistence type="predicted"/>
<evidence type="ECO:0000313" key="1">
    <source>
        <dbReference type="EMBL" id="MBD8490164.1"/>
    </source>
</evidence>
<comment type="caution">
    <text evidence="1">The sequence shown here is derived from an EMBL/GenBank/DDBJ whole genome shotgun (WGS) entry which is preliminary data.</text>
</comment>
<evidence type="ECO:0000313" key="2">
    <source>
        <dbReference type="Proteomes" id="UP000647133"/>
    </source>
</evidence>
<accession>A0ABR9ANN2</accession>
<dbReference type="EMBL" id="JACYTQ010000006">
    <property type="protein sequence ID" value="MBD8490164.1"/>
    <property type="molecule type" value="Genomic_DNA"/>
</dbReference>
<name>A0ABR9ANN2_9BACT</name>
<dbReference type="RefSeq" id="WP_192011056.1">
    <property type="nucleotide sequence ID" value="NZ_JACYTQ010000006.1"/>
</dbReference>
<gene>
    <name evidence="1" type="ORF">IFO69_15520</name>
</gene>